<feature type="region of interest" description="Disordered" evidence="1">
    <location>
        <begin position="1"/>
        <end position="24"/>
    </location>
</feature>
<evidence type="ECO:0000256" key="1">
    <source>
        <dbReference type="SAM" id="MobiDB-lite"/>
    </source>
</evidence>
<sequence>MSGHWRESDRSSSDDSDAEDRKIYVPLRDTTTTARSLSQPKSEWLSGTWPLKPFDETLPTNKRKAEWIRFRDQFERIVSCKAPVGSSTRLTGMKIFAGNYLLSIIELHEELLAADSTDVYFDTVSALNRYFNQTCDSAKERLKFREMRMSVNESFGDWVLRLEAQAKLCDFAGQQREEEFV</sequence>
<reference evidence="2" key="2">
    <citation type="submission" date="2025-05" db="UniProtKB">
        <authorList>
            <consortium name="EnsemblMetazoa"/>
        </authorList>
    </citation>
    <scope>IDENTIFICATION</scope>
    <source>
        <strain evidence="2">Foshan</strain>
    </source>
</reference>
<dbReference type="GeneID" id="115269876"/>
<organism evidence="2 3">
    <name type="scientific">Aedes albopictus</name>
    <name type="common">Asian tiger mosquito</name>
    <name type="synonym">Stegomyia albopicta</name>
    <dbReference type="NCBI Taxonomy" id="7160"/>
    <lineage>
        <taxon>Eukaryota</taxon>
        <taxon>Metazoa</taxon>
        <taxon>Ecdysozoa</taxon>
        <taxon>Arthropoda</taxon>
        <taxon>Hexapoda</taxon>
        <taxon>Insecta</taxon>
        <taxon>Pterygota</taxon>
        <taxon>Neoptera</taxon>
        <taxon>Endopterygota</taxon>
        <taxon>Diptera</taxon>
        <taxon>Nematocera</taxon>
        <taxon>Culicoidea</taxon>
        <taxon>Culicidae</taxon>
        <taxon>Culicinae</taxon>
        <taxon>Aedini</taxon>
        <taxon>Aedes</taxon>
        <taxon>Stegomyia</taxon>
    </lineage>
</organism>
<keyword evidence="3" id="KW-1185">Reference proteome</keyword>
<feature type="compositionally biased region" description="Basic and acidic residues" evidence="1">
    <location>
        <begin position="1"/>
        <end position="23"/>
    </location>
</feature>
<dbReference type="EnsemblMetazoa" id="AALFPA23_014100.R20496">
    <property type="protein sequence ID" value="AALFPA23_014100.P20496"/>
    <property type="gene ID" value="AALFPA23_014100"/>
</dbReference>
<evidence type="ECO:0000313" key="2">
    <source>
        <dbReference type="EnsemblMetazoa" id="AALFPA23_014100.P20496"/>
    </source>
</evidence>
<accession>A0ABM1Z1J1</accession>
<proteinExistence type="predicted"/>
<reference evidence="3" key="1">
    <citation type="journal article" date="2015" name="Proc. Natl. Acad. Sci. U.S.A.">
        <title>Genome sequence of the Asian Tiger mosquito, Aedes albopictus, reveals insights into its biology, genetics, and evolution.</title>
        <authorList>
            <person name="Chen X.G."/>
            <person name="Jiang X."/>
            <person name="Gu J."/>
            <person name="Xu M."/>
            <person name="Wu Y."/>
            <person name="Deng Y."/>
            <person name="Zhang C."/>
            <person name="Bonizzoni M."/>
            <person name="Dermauw W."/>
            <person name="Vontas J."/>
            <person name="Armbruster P."/>
            <person name="Huang X."/>
            <person name="Yang Y."/>
            <person name="Zhang H."/>
            <person name="He W."/>
            <person name="Peng H."/>
            <person name="Liu Y."/>
            <person name="Wu K."/>
            <person name="Chen J."/>
            <person name="Lirakis M."/>
            <person name="Topalis P."/>
            <person name="Van Leeuwen T."/>
            <person name="Hall A.B."/>
            <person name="Jiang X."/>
            <person name="Thorpe C."/>
            <person name="Mueller R.L."/>
            <person name="Sun C."/>
            <person name="Waterhouse R.M."/>
            <person name="Yan G."/>
            <person name="Tu Z.J."/>
            <person name="Fang X."/>
            <person name="James A.A."/>
        </authorList>
    </citation>
    <scope>NUCLEOTIDE SEQUENCE [LARGE SCALE GENOMIC DNA]</scope>
    <source>
        <strain evidence="3">Foshan</strain>
    </source>
</reference>
<protein>
    <recommendedName>
        <fullName evidence="4">Secreted protein</fullName>
    </recommendedName>
</protein>
<evidence type="ECO:0000313" key="3">
    <source>
        <dbReference type="Proteomes" id="UP000069940"/>
    </source>
</evidence>
<evidence type="ECO:0008006" key="4">
    <source>
        <dbReference type="Google" id="ProtNLM"/>
    </source>
</evidence>
<dbReference type="RefSeq" id="XP_029734531.2">
    <property type="nucleotide sequence ID" value="XM_029878671.2"/>
</dbReference>
<name>A0ABM1Z1J1_AEDAL</name>
<dbReference type="Proteomes" id="UP000069940">
    <property type="component" value="Unassembled WGS sequence"/>
</dbReference>